<comment type="subcellular location">
    <subcellularLocation>
        <location evidence="1">Nucleus</location>
    </subcellularLocation>
</comment>
<organism evidence="12">
    <name type="scientific">Albugo laibachii Nc14</name>
    <dbReference type="NCBI Taxonomy" id="890382"/>
    <lineage>
        <taxon>Eukaryota</taxon>
        <taxon>Sar</taxon>
        <taxon>Stramenopiles</taxon>
        <taxon>Oomycota</taxon>
        <taxon>Peronosporomycetes</taxon>
        <taxon>Albuginales</taxon>
        <taxon>Albuginaceae</taxon>
        <taxon>Albugo</taxon>
    </lineage>
</organism>
<evidence type="ECO:0000256" key="7">
    <source>
        <dbReference type="ARBA" id="ARBA00022786"/>
    </source>
</evidence>
<keyword evidence="7" id="KW-0833">Ubl conjugation pathway</keyword>
<dbReference type="GO" id="GO:0061665">
    <property type="term" value="F:SUMO ligase activity"/>
    <property type="evidence" value="ECO:0007669"/>
    <property type="project" value="TreeGrafter"/>
</dbReference>
<comment type="pathway">
    <text evidence="2">Protein modification; protein sumoylation.</text>
</comment>
<keyword evidence="6 10" id="KW-0863">Zinc-finger</keyword>
<sequence length="220" mass="24856">MDAEIEQEVNSGLANALKVPIYAAKKQHYEILKSIIEGVDVLCNSATYLKYIPDEPNVFNVYEEVSKEYASLGHQVAVYKAQVEKIEMLLEQGTLDTEEIDEILRESLQTPQYSMEEHEFHRKFRNAAGIGSDDEDDEVTFQNTESVRSITCPVTQMDIVNPLRNAACGHTYSEQGIRAHLKRNKKCPVAGCQAVIQDEELERDVEMEVIISRTKNSQGS</sequence>
<keyword evidence="5" id="KW-0479">Metal-binding</keyword>
<evidence type="ECO:0000256" key="9">
    <source>
        <dbReference type="ARBA" id="ARBA00023242"/>
    </source>
</evidence>
<feature type="domain" description="SP-RING-type" evidence="11">
    <location>
        <begin position="133"/>
        <end position="220"/>
    </location>
</feature>
<dbReference type="CDD" id="cd16651">
    <property type="entry name" value="SPL-RING_NSE2"/>
    <property type="match status" value="1"/>
</dbReference>
<dbReference type="GO" id="GO:0008270">
    <property type="term" value="F:zinc ion binding"/>
    <property type="evidence" value="ECO:0007669"/>
    <property type="project" value="UniProtKB-KW"/>
</dbReference>
<dbReference type="GO" id="GO:0016925">
    <property type="term" value="P:protein sumoylation"/>
    <property type="evidence" value="ECO:0007669"/>
    <property type="project" value="UniProtKB-UniPathway"/>
</dbReference>
<evidence type="ECO:0000256" key="8">
    <source>
        <dbReference type="ARBA" id="ARBA00022833"/>
    </source>
</evidence>
<name>F0W386_9STRA</name>
<dbReference type="PROSITE" id="PS51044">
    <property type="entry name" value="ZF_SP_RING"/>
    <property type="match status" value="1"/>
</dbReference>
<evidence type="ECO:0000256" key="5">
    <source>
        <dbReference type="ARBA" id="ARBA00022723"/>
    </source>
</evidence>
<dbReference type="AlphaFoldDB" id="F0W386"/>
<gene>
    <name evidence="12" type="primary">AlNc14C12G1464</name>
    <name evidence="12" type="ORF">ALNC14_016700</name>
</gene>
<dbReference type="GO" id="GO:0005634">
    <property type="term" value="C:nucleus"/>
    <property type="evidence" value="ECO:0007669"/>
    <property type="project" value="UniProtKB-SubCell"/>
</dbReference>
<keyword evidence="4" id="KW-0808">Transferase</keyword>
<evidence type="ECO:0000313" key="12">
    <source>
        <dbReference type="EMBL" id="CCA15527.1"/>
    </source>
</evidence>
<keyword evidence="9" id="KW-0539">Nucleus</keyword>
<dbReference type="InterPro" id="IPR026846">
    <property type="entry name" value="Nse2(Mms21)"/>
</dbReference>
<proteinExistence type="inferred from homology"/>
<evidence type="ECO:0000256" key="6">
    <source>
        <dbReference type="ARBA" id="ARBA00022771"/>
    </source>
</evidence>
<dbReference type="EMBL" id="FR824057">
    <property type="protein sequence ID" value="CCA15527.1"/>
    <property type="molecule type" value="Genomic_DNA"/>
</dbReference>
<dbReference type="HOGENOM" id="CLU_1258071_0_0_1"/>
<evidence type="ECO:0000256" key="10">
    <source>
        <dbReference type="PROSITE-ProRule" id="PRU00452"/>
    </source>
</evidence>
<keyword evidence="8" id="KW-0862">Zinc</keyword>
<dbReference type="UniPathway" id="UPA00886"/>
<reference evidence="12" key="2">
    <citation type="submission" date="2011-02" db="EMBL/GenBank/DDBJ databases">
        <authorList>
            <person name="MacLean D."/>
        </authorList>
    </citation>
    <scope>NUCLEOTIDE SEQUENCE</scope>
</reference>
<accession>F0W386</accession>
<dbReference type="GO" id="GO:0000724">
    <property type="term" value="P:double-strand break repair via homologous recombination"/>
    <property type="evidence" value="ECO:0007669"/>
    <property type="project" value="InterPro"/>
</dbReference>
<dbReference type="Pfam" id="PF11789">
    <property type="entry name" value="zf-Nse"/>
    <property type="match status" value="1"/>
</dbReference>
<dbReference type="PANTHER" id="PTHR21330:SF1">
    <property type="entry name" value="E3 SUMO-PROTEIN LIGASE NSE2"/>
    <property type="match status" value="1"/>
</dbReference>
<evidence type="ECO:0000256" key="4">
    <source>
        <dbReference type="ARBA" id="ARBA00022679"/>
    </source>
</evidence>
<dbReference type="Gene3D" id="3.30.40.10">
    <property type="entry name" value="Zinc/RING finger domain, C3HC4 (zinc finger)"/>
    <property type="match status" value="1"/>
</dbReference>
<dbReference type="PANTHER" id="PTHR21330">
    <property type="entry name" value="E3 SUMO-PROTEIN LIGASE NSE2"/>
    <property type="match status" value="1"/>
</dbReference>
<dbReference type="GO" id="GO:0030915">
    <property type="term" value="C:Smc5-Smc6 complex"/>
    <property type="evidence" value="ECO:0007669"/>
    <property type="project" value="InterPro"/>
</dbReference>
<dbReference type="InterPro" id="IPR004181">
    <property type="entry name" value="Znf_MIZ"/>
</dbReference>
<comment type="similarity">
    <text evidence="3">Belongs to the NSE2 family.</text>
</comment>
<reference evidence="12" key="1">
    <citation type="journal article" date="2011" name="PLoS Biol.">
        <title>Gene gain and loss during evolution of obligate parasitism in the white rust pathogen of Arabidopsis thaliana.</title>
        <authorList>
            <person name="Kemen E."/>
            <person name="Gardiner A."/>
            <person name="Schultz-Larsen T."/>
            <person name="Kemen A.C."/>
            <person name="Balmuth A.L."/>
            <person name="Robert-Seilaniantz A."/>
            <person name="Bailey K."/>
            <person name="Holub E."/>
            <person name="Studholme D.J."/>
            <person name="Maclean D."/>
            <person name="Jones J.D."/>
        </authorList>
    </citation>
    <scope>NUCLEOTIDE SEQUENCE</scope>
</reference>
<evidence type="ECO:0000259" key="11">
    <source>
        <dbReference type="PROSITE" id="PS51044"/>
    </source>
</evidence>
<evidence type="ECO:0000256" key="2">
    <source>
        <dbReference type="ARBA" id="ARBA00004718"/>
    </source>
</evidence>
<dbReference type="InterPro" id="IPR013083">
    <property type="entry name" value="Znf_RING/FYVE/PHD"/>
</dbReference>
<evidence type="ECO:0000256" key="1">
    <source>
        <dbReference type="ARBA" id="ARBA00004123"/>
    </source>
</evidence>
<dbReference type="SUPFAM" id="SSF57850">
    <property type="entry name" value="RING/U-box"/>
    <property type="match status" value="1"/>
</dbReference>
<evidence type="ECO:0000256" key="3">
    <source>
        <dbReference type="ARBA" id="ARBA00008212"/>
    </source>
</evidence>
<protein>
    <submittedName>
        <fullName evidence="12">Uncharacterized protein AlNc14C12G1464</fullName>
    </submittedName>
</protein>